<evidence type="ECO:0000256" key="7">
    <source>
        <dbReference type="ARBA" id="ARBA00024484"/>
    </source>
</evidence>
<dbReference type="EC" id="6.2.1.3" evidence="13"/>
<evidence type="ECO:0000256" key="5">
    <source>
        <dbReference type="ARBA" id="ARBA00022840"/>
    </source>
</evidence>
<dbReference type="AlphaFoldDB" id="A0A1D1UXZ7"/>
<evidence type="ECO:0000256" key="6">
    <source>
        <dbReference type="ARBA" id="ARBA00024469"/>
    </source>
</evidence>
<dbReference type="PROSITE" id="PS00455">
    <property type="entry name" value="AMP_BINDING"/>
    <property type="match status" value="1"/>
</dbReference>
<evidence type="ECO:0000256" key="1">
    <source>
        <dbReference type="ARBA" id="ARBA00006432"/>
    </source>
</evidence>
<evidence type="ECO:0000256" key="9">
    <source>
        <dbReference type="ARBA" id="ARBA00024532"/>
    </source>
</evidence>
<dbReference type="PANTHER" id="PTHR43272">
    <property type="entry name" value="LONG-CHAIN-FATTY-ACID--COA LIGASE"/>
    <property type="match status" value="1"/>
</dbReference>
<evidence type="ECO:0000256" key="2">
    <source>
        <dbReference type="ARBA" id="ARBA00022598"/>
    </source>
</evidence>
<evidence type="ECO:0000313" key="17">
    <source>
        <dbReference type="Proteomes" id="UP000186922"/>
    </source>
</evidence>
<protein>
    <recommendedName>
        <fullName evidence="13">Long-chain-fatty-acid--CoA ligase</fullName>
        <ecNumber evidence="13">6.2.1.3</ecNumber>
    </recommendedName>
</protein>
<proteinExistence type="inferred from homology"/>
<evidence type="ECO:0000256" key="13">
    <source>
        <dbReference type="RuleBase" id="RU369030"/>
    </source>
</evidence>
<sequence length="682" mass="76672">MAFIAVVLSILSTLVGIVIFPLSVIFLYDYFTAPEPQRVKNFDYNQQTEEDENGIRKRRFTGKPEEVGFTFPKTLYENFQRGMQVSGDGDLYGVRETPTAPYTWIKYSDVFKRAKNFGAGLIAKGLPPKNDTFIGIQAQNSVEWVVVEQAANAYSMVIVPLYDTLGVEACNYIINFMNITTVVVDTVDRLKNIVNNVEKVKALQRIICVADVPADLRTKAEGANVELVLFKDIEALGQQKPHDVVPPKPSDVATICCTSGTTGDPKGVLITHENFMAEDEALVNHLLPLRFDTNDVVISYLPLAHLYERMVHIVMQTHGAKLGFFTGDVRRLTDDIKELRPTLLPAVPRVLGRIYAGVWKKARENYVTRAILHVAFRMKRVEVYRGIIRQDSIWDKLVFKNVRKQMGGRLRFILTGSAPIEGDVLTFLRVALGIPVLEGYGQTESTGGATLTVIGDNTVEHVGPPMVGVEVKLVDVPDMEYKASEGTGEVCMRGKIVMRGYYKLDDKTKEALDDEGWLHTGDIGTWDEKGCLKIVDRKKNLFKLSQGEYIAPEKLEQHFGKSKMFVQVFIDGNSKFAFPVALVAPEKDNLVKFAREEGLDASNYGKFLDSKQAKDFILKEFARIAKKDEIKSFEVPKAVHLLKEPFSVANNMLTPTFKAKREVVRKTYKKTIDDLYKEGQQE</sequence>
<evidence type="ECO:0000256" key="8">
    <source>
        <dbReference type="ARBA" id="ARBA00024495"/>
    </source>
</evidence>
<evidence type="ECO:0000256" key="14">
    <source>
        <dbReference type="SAM" id="Phobius"/>
    </source>
</evidence>
<dbReference type="InterPro" id="IPR042099">
    <property type="entry name" value="ANL_N_sf"/>
</dbReference>
<reference evidence="16 17" key="1">
    <citation type="journal article" date="2016" name="Nat. Commun.">
        <title>Extremotolerant tardigrade genome and improved radiotolerance of human cultured cells by tardigrade-unique protein.</title>
        <authorList>
            <person name="Hashimoto T."/>
            <person name="Horikawa D.D."/>
            <person name="Saito Y."/>
            <person name="Kuwahara H."/>
            <person name="Kozuka-Hata H."/>
            <person name="Shin-I T."/>
            <person name="Minakuchi Y."/>
            <person name="Ohishi K."/>
            <person name="Motoyama A."/>
            <person name="Aizu T."/>
            <person name="Enomoto A."/>
            <person name="Kondo K."/>
            <person name="Tanaka S."/>
            <person name="Hara Y."/>
            <person name="Koshikawa S."/>
            <person name="Sagara H."/>
            <person name="Miura T."/>
            <person name="Yokobori S."/>
            <person name="Miyagawa K."/>
            <person name="Suzuki Y."/>
            <person name="Kubo T."/>
            <person name="Oyama M."/>
            <person name="Kohara Y."/>
            <person name="Fujiyama A."/>
            <person name="Arakawa K."/>
            <person name="Katayama T."/>
            <person name="Toyoda A."/>
            <person name="Kunieda T."/>
        </authorList>
    </citation>
    <scope>NUCLEOTIDE SEQUENCE [LARGE SCALE GENOMIC DNA]</scope>
    <source>
        <strain evidence="16 17">YOKOZUNA-1</strain>
    </source>
</reference>
<evidence type="ECO:0000256" key="10">
    <source>
        <dbReference type="ARBA" id="ARBA00024548"/>
    </source>
</evidence>
<keyword evidence="14" id="KW-0472">Membrane</keyword>
<evidence type="ECO:0000259" key="15">
    <source>
        <dbReference type="Pfam" id="PF00501"/>
    </source>
</evidence>
<dbReference type="InterPro" id="IPR020845">
    <property type="entry name" value="AMP-binding_CS"/>
</dbReference>
<dbReference type="GO" id="GO:0047676">
    <property type="term" value="F:arachidonate-CoA ligase activity"/>
    <property type="evidence" value="ECO:0007669"/>
    <property type="project" value="UniProtKB-EC"/>
</dbReference>
<comment type="caution">
    <text evidence="16">The sequence shown here is derived from an EMBL/GenBank/DDBJ whole genome shotgun (WGS) entry which is preliminary data.</text>
</comment>
<dbReference type="STRING" id="947166.A0A1D1UXZ7"/>
<comment type="catalytic activity">
    <reaction evidence="7">
        <text>a long-chain fatty acid + ATP + CoA = a long-chain fatty acyl-CoA + AMP + diphosphate</text>
        <dbReference type="Rhea" id="RHEA:15421"/>
        <dbReference type="ChEBI" id="CHEBI:30616"/>
        <dbReference type="ChEBI" id="CHEBI:33019"/>
        <dbReference type="ChEBI" id="CHEBI:57287"/>
        <dbReference type="ChEBI" id="CHEBI:57560"/>
        <dbReference type="ChEBI" id="CHEBI:83139"/>
        <dbReference type="ChEBI" id="CHEBI:456215"/>
        <dbReference type="EC" id="6.2.1.3"/>
    </reaction>
    <physiologicalReaction direction="left-to-right" evidence="7">
        <dbReference type="Rhea" id="RHEA:15422"/>
    </physiologicalReaction>
</comment>
<dbReference type="OrthoDB" id="1700726at2759"/>
<dbReference type="PANTHER" id="PTHR43272:SF107">
    <property type="entry name" value="LONG-CHAIN-FATTY-ACID--COA LIGASE 5"/>
    <property type="match status" value="1"/>
</dbReference>
<dbReference type="InterPro" id="IPR000873">
    <property type="entry name" value="AMP-dep_synth/lig_dom"/>
</dbReference>
<evidence type="ECO:0000313" key="16">
    <source>
        <dbReference type="EMBL" id="GAU92177.1"/>
    </source>
</evidence>
<comment type="catalytic activity">
    <reaction evidence="9">
        <text>15-hydroxy-(5Z,8Z,11Z,13E)-eicosatetraenoate + ATP + CoA = 15-hydroxy-(5Z,8Z,11Z,13E)-eicosatetraenoyl-CoA + AMP + diphosphate</text>
        <dbReference type="Rhea" id="RHEA:52116"/>
        <dbReference type="ChEBI" id="CHEBI:30616"/>
        <dbReference type="ChEBI" id="CHEBI:33019"/>
        <dbReference type="ChEBI" id="CHEBI:57287"/>
        <dbReference type="ChEBI" id="CHEBI:78832"/>
        <dbReference type="ChEBI" id="CHEBI:136409"/>
        <dbReference type="ChEBI" id="CHEBI:456215"/>
    </reaction>
    <physiologicalReaction direction="left-to-right" evidence="9">
        <dbReference type="Rhea" id="RHEA:52117"/>
    </physiologicalReaction>
</comment>
<keyword evidence="14" id="KW-0812">Transmembrane</keyword>
<keyword evidence="5 13" id="KW-0067">ATP-binding</keyword>
<comment type="catalytic activity">
    <reaction evidence="12">
        <text>hexadecanoate + ATP + CoA = hexadecanoyl-CoA + AMP + diphosphate</text>
        <dbReference type="Rhea" id="RHEA:30751"/>
        <dbReference type="ChEBI" id="CHEBI:7896"/>
        <dbReference type="ChEBI" id="CHEBI:30616"/>
        <dbReference type="ChEBI" id="CHEBI:33019"/>
        <dbReference type="ChEBI" id="CHEBI:57287"/>
        <dbReference type="ChEBI" id="CHEBI:57379"/>
        <dbReference type="ChEBI" id="CHEBI:456215"/>
    </reaction>
    <physiologicalReaction direction="left-to-right" evidence="12">
        <dbReference type="Rhea" id="RHEA:30752"/>
    </physiologicalReaction>
</comment>
<dbReference type="InterPro" id="IPR045311">
    <property type="entry name" value="LC-FACS_euk"/>
</dbReference>
<dbReference type="EMBL" id="BDGG01000002">
    <property type="protein sequence ID" value="GAU92177.1"/>
    <property type="molecule type" value="Genomic_DNA"/>
</dbReference>
<dbReference type="SUPFAM" id="SSF56801">
    <property type="entry name" value="Acetyl-CoA synthetase-like"/>
    <property type="match status" value="1"/>
</dbReference>
<dbReference type="GO" id="GO:0005783">
    <property type="term" value="C:endoplasmic reticulum"/>
    <property type="evidence" value="ECO:0007669"/>
    <property type="project" value="TreeGrafter"/>
</dbReference>
<dbReference type="GO" id="GO:0005524">
    <property type="term" value="F:ATP binding"/>
    <property type="evidence" value="ECO:0007669"/>
    <property type="project" value="UniProtKB-KW"/>
</dbReference>
<keyword evidence="14" id="KW-1133">Transmembrane helix</keyword>
<dbReference type="CDD" id="cd05927">
    <property type="entry name" value="LC-FACS_euk"/>
    <property type="match status" value="1"/>
</dbReference>
<keyword evidence="17" id="KW-1185">Reference proteome</keyword>
<evidence type="ECO:0000256" key="4">
    <source>
        <dbReference type="ARBA" id="ARBA00022832"/>
    </source>
</evidence>
<keyword evidence="2 13" id="KW-0436">Ligase</keyword>
<dbReference type="Pfam" id="PF00501">
    <property type="entry name" value="AMP-binding"/>
    <property type="match status" value="1"/>
</dbReference>
<feature type="transmembrane region" description="Helical" evidence="14">
    <location>
        <begin position="6"/>
        <end position="28"/>
    </location>
</feature>
<comment type="catalytic activity">
    <reaction evidence="6">
        <text>5-hydroxy-(6E,8Z,11Z,14Z)-eicosatetraenoate + ATP + CoA = 5-hydroxy-(6E,8Z,11Z,14Z)-eicosatetraenoyl-CoA + AMP + diphosphate</text>
        <dbReference type="Rhea" id="RHEA:52108"/>
        <dbReference type="ChEBI" id="CHEBI:30616"/>
        <dbReference type="ChEBI" id="CHEBI:33019"/>
        <dbReference type="ChEBI" id="CHEBI:57287"/>
        <dbReference type="ChEBI" id="CHEBI:65341"/>
        <dbReference type="ChEBI" id="CHEBI:136407"/>
        <dbReference type="ChEBI" id="CHEBI:456215"/>
    </reaction>
    <physiologicalReaction direction="left-to-right" evidence="6">
        <dbReference type="Rhea" id="RHEA:52109"/>
    </physiologicalReaction>
</comment>
<dbReference type="Proteomes" id="UP000186922">
    <property type="component" value="Unassembled WGS sequence"/>
</dbReference>
<comment type="catalytic activity">
    <reaction evidence="10">
        <text>(5Z,8Z,11Z,14Z)-eicosatetraenoate + ATP + CoA = (5Z,8Z,11Z,14Z)-eicosatetraenoyl-CoA + AMP + diphosphate</text>
        <dbReference type="Rhea" id="RHEA:19713"/>
        <dbReference type="ChEBI" id="CHEBI:30616"/>
        <dbReference type="ChEBI" id="CHEBI:32395"/>
        <dbReference type="ChEBI" id="CHEBI:33019"/>
        <dbReference type="ChEBI" id="CHEBI:57287"/>
        <dbReference type="ChEBI" id="CHEBI:57368"/>
        <dbReference type="ChEBI" id="CHEBI:456215"/>
        <dbReference type="EC" id="6.2.1.15"/>
    </reaction>
    <physiologicalReaction direction="left-to-right" evidence="10">
        <dbReference type="Rhea" id="RHEA:19714"/>
    </physiologicalReaction>
</comment>
<comment type="function">
    <text evidence="13">Catalyzes the conversion of long-chain fatty acids to their active form acyl-CoAs for both synthesis of cellular lipids, and degradation via beta-oxidation.</text>
</comment>
<comment type="catalytic activity">
    <reaction evidence="11">
        <text>(E)-hexadec-2-enoate + ATP + CoA = (2E)-hexadecenoyl-CoA + AMP + diphosphate</text>
        <dbReference type="Rhea" id="RHEA:36139"/>
        <dbReference type="ChEBI" id="CHEBI:30616"/>
        <dbReference type="ChEBI" id="CHEBI:33019"/>
        <dbReference type="ChEBI" id="CHEBI:57287"/>
        <dbReference type="ChEBI" id="CHEBI:61526"/>
        <dbReference type="ChEBI" id="CHEBI:72745"/>
        <dbReference type="ChEBI" id="CHEBI:456215"/>
    </reaction>
    <physiologicalReaction direction="left-to-right" evidence="11">
        <dbReference type="Rhea" id="RHEA:36140"/>
    </physiologicalReaction>
</comment>
<name>A0A1D1UXZ7_RAMVA</name>
<evidence type="ECO:0000256" key="11">
    <source>
        <dbReference type="ARBA" id="ARBA00024565"/>
    </source>
</evidence>
<feature type="domain" description="AMP-dependent synthetase/ligase" evidence="15">
    <location>
        <begin position="101"/>
        <end position="502"/>
    </location>
</feature>
<dbReference type="Gene3D" id="3.40.50.12780">
    <property type="entry name" value="N-terminal domain of ligase-like"/>
    <property type="match status" value="1"/>
</dbReference>
<comment type="similarity">
    <text evidence="1 13">Belongs to the ATP-dependent AMP-binding enzyme family.</text>
</comment>
<keyword evidence="3 13" id="KW-0547">Nucleotide-binding</keyword>
<evidence type="ECO:0000256" key="12">
    <source>
        <dbReference type="ARBA" id="ARBA00049139"/>
    </source>
</evidence>
<organism evidence="16 17">
    <name type="scientific">Ramazzottius varieornatus</name>
    <name type="common">Water bear</name>
    <name type="synonym">Tardigrade</name>
    <dbReference type="NCBI Taxonomy" id="947166"/>
    <lineage>
        <taxon>Eukaryota</taxon>
        <taxon>Metazoa</taxon>
        <taxon>Ecdysozoa</taxon>
        <taxon>Tardigrada</taxon>
        <taxon>Eutardigrada</taxon>
        <taxon>Parachela</taxon>
        <taxon>Hypsibioidea</taxon>
        <taxon>Ramazzottiidae</taxon>
        <taxon>Ramazzottius</taxon>
    </lineage>
</organism>
<keyword evidence="13" id="KW-0443">Lipid metabolism</keyword>
<dbReference type="GO" id="GO:0016020">
    <property type="term" value="C:membrane"/>
    <property type="evidence" value="ECO:0007669"/>
    <property type="project" value="TreeGrafter"/>
</dbReference>
<gene>
    <name evidence="16" type="primary">RvY_04290-1</name>
    <name evidence="16" type="synonym">RvY_04290.1</name>
    <name evidence="16" type="ORF">RvY_04290</name>
</gene>
<comment type="catalytic activity">
    <reaction evidence="8">
        <text>12-hydroxy-(5Z,8Z,10E,14Z)-eicosatetraenoate + ATP + CoA = 12-hydroxy-(5Z,8Z,10E,14Z)-eicosatetraenoyl-CoA + AMP + diphosphate</text>
        <dbReference type="Rhea" id="RHEA:52112"/>
        <dbReference type="ChEBI" id="CHEBI:30616"/>
        <dbReference type="ChEBI" id="CHEBI:33019"/>
        <dbReference type="ChEBI" id="CHEBI:57287"/>
        <dbReference type="ChEBI" id="CHEBI:90718"/>
        <dbReference type="ChEBI" id="CHEBI:136408"/>
        <dbReference type="ChEBI" id="CHEBI:456215"/>
    </reaction>
    <physiologicalReaction direction="left-to-right" evidence="8">
        <dbReference type="Rhea" id="RHEA:52113"/>
    </physiologicalReaction>
</comment>
<accession>A0A1D1UXZ7</accession>
<keyword evidence="4 13" id="KW-0276">Fatty acid metabolism</keyword>
<evidence type="ECO:0000256" key="3">
    <source>
        <dbReference type="ARBA" id="ARBA00022741"/>
    </source>
</evidence>